<accession>A0A6M2F739</accession>
<dbReference type="CDD" id="cd06257">
    <property type="entry name" value="DnaJ"/>
    <property type="match status" value="1"/>
</dbReference>
<sequence>MDREGGSKGGSCYYTVLGIRRDASFSDIRSAYRKLAMKWHPDKWAQNPGVAGEAKRRFQQIQEAYSVLSDQSKKSMYDAGLYDPLEEEDEVCLKISSHSYEAEQTVSFFSLWFGVVNDLTFAYSLSCLRGVIEVLKAISCGTLVNMVLAKYFIKKMLAIRERMRCIMLS</sequence>
<feature type="domain" description="J" evidence="1">
    <location>
        <begin position="12"/>
        <end position="81"/>
    </location>
</feature>
<dbReference type="PANTHER" id="PTHR44743:SF11">
    <property type="entry name" value="PUTATIVE, EXPRESSED-RELATED"/>
    <property type="match status" value="1"/>
</dbReference>
<reference evidence="2" key="1">
    <citation type="submission" date="2020-03" db="EMBL/GenBank/DDBJ databases">
        <authorList>
            <person name="Zhang R."/>
        </authorList>
    </citation>
    <scope>NUCLEOTIDE SEQUENCE</scope>
</reference>
<organism evidence="2">
    <name type="scientific">Populus davidiana</name>
    <dbReference type="NCBI Taxonomy" id="266767"/>
    <lineage>
        <taxon>Eukaryota</taxon>
        <taxon>Viridiplantae</taxon>
        <taxon>Streptophyta</taxon>
        <taxon>Embryophyta</taxon>
        <taxon>Tracheophyta</taxon>
        <taxon>Spermatophyta</taxon>
        <taxon>Magnoliopsida</taxon>
        <taxon>eudicotyledons</taxon>
        <taxon>Gunneridae</taxon>
        <taxon>Pentapetalae</taxon>
        <taxon>rosids</taxon>
        <taxon>fabids</taxon>
        <taxon>Malpighiales</taxon>
        <taxon>Salicaceae</taxon>
        <taxon>Saliceae</taxon>
        <taxon>Populus</taxon>
    </lineage>
</organism>
<dbReference type="PROSITE" id="PS00636">
    <property type="entry name" value="DNAJ_1"/>
    <property type="match status" value="1"/>
</dbReference>
<dbReference type="AlphaFoldDB" id="A0A6M2F739"/>
<proteinExistence type="predicted"/>
<dbReference type="PANTHER" id="PTHR44743">
    <property type="entry name" value="PUTATIVE, EXPRESSED-RELATED"/>
    <property type="match status" value="1"/>
</dbReference>
<dbReference type="PROSITE" id="PS50076">
    <property type="entry name" value="DNAJ_2"/>
    <property type="match status" value="1"/>
</dbReference>
<dbReference type="SUPFAM" id="SSF46565">
    <property type="entry name" value="Chaperone J-domain"/>
    <property type="match status" value="1"/>
</dbReference>
<dbReference type="InterPro" id="IPR018253">
    <property type="entry name" value="DnaJ_domain_CS"/>
</dbReference>
<evidence type="ECO:0000259" key="1">
    <source>
        <dbReference type="PROSITE" id="PS50076"/>
    </source>
</evidence>
<dbReference type="Gene3D" id="1.10.287.110">
    <property type="entry name" value="DnaJ domain"/>
    <property type="match status" value="1"/>
</dbReference>
<dbReference type="SMART" id="SM00271">
    <property type="entry name" value="DnaJ"/>
    <property type="match status" value="1"/>
</dbReference>
<protein>
    <recommendedName>
        <fullName evidence="1">J domain-containing protein</fullName>
    </recommendedName>
</protein>
<dbReference type="EMBL" id="GILB01012970">
    <property type="protein sequence ID" value="NUU93303.1"/>
    <property type="molecule type" value="Transcribed_RNA"/>
</dbReference>
<dbReference type="InterPro" id="IPR036869">
    <property type="entry name" value="J_dom_sf"/>
</dbReference>
<name>A0A6M2F739_9ROSI</name>
<dbReference type="InterPro" id="IPR001623">
    <property type="entry name" value="DnaJ_domain"/>
</dbReference>
<dbReference type="Pfam" id="PF00226">
    <property type="entry name" value="DnaJ"/>
    <property type="match status" value="1"/>
</dbReference>
<evidence type="ECO:0000313" key="2">
    <source>
        <dbReference type="EMBL" id="NUU93303.1"/>
    </source>
</evidence>
<dbReference type="PRINTS" id="PR00625">
    <property type="entry name" value="JDOMAIN"/>
</dbReference>